<comment type="caution">
    <text evidence="3">The sequence shown here is derived from an EMBL/GenBank/DDBJ whole genome shotgun (WGS) entry which is preliminary data.</text>
</comment>
<dbReference type="EMBL" id="MFSP01000026">
    <property type="protein sequence ID" value="OGI69213.1"/>
    <property type="molecule type" value="Genomic_DNA"/>
</dbReference>
<dbReference type="GO" id="GO:0004015">
    <property type="term" value="F:adenosylmethionine-8-amino-7-oxononanoate transaminase activity"/>
    <property type="evidence" value="ECO:0007669"/>
    <property type="project" value="TreeGrafter"/>
</dbReference>
<proteinExistence type="predicted"/>
<dbReference type="InterPro" id="IPR015424">
    <property type="entry name" value="PyrdxlP-dep_Trfase"/>
</dbReference>
<dbReference type="InterPro" id="IPR015422">
    <property type="entry name" value="PyrdxlP-dep_Trfase_small"/>
</dbReference>
<dbReference type="InterPro" id="IPR005814">
    <property type="entry name" value="Aminotrans_3"/>
</dbReference>
<evidence type="ECO:0000256" key="1">
    <source>
        <dbReference type="ARBA" id="ARBA00022576"/>
    </source>
</evidence>
<dbReference type="Gene3D" id="3.90.1150.10">
    <property type="entry name" value="Aspartate Aminotransferase, domain 1"/>
    <property type="match status" value="1"/>
</dbReference>
<dbReference type="SUPFAM" id="SSF53383">
    <property type="entry name" value="PLP-dependent transferases"/>
    <property type="match status" value="1"/>
</dbReference>
<accession>A0A1F6VHV2</accession>
<dbReference type="GO" id="GO:0009102">
    <property type="term" value="P:biotin biosynthetic process"/>
    <property type="evidence" value="ECO:0007669"/>
    <property type="project" value="TreeGrafter"/>
</dbReference>
<dbReference type="GO" id="GO:0030170">
    <property type="term" value="F:pyridoxal phosphate binding"/>
    <property type="evidence" value="ECO:0007669"/>
    <property type="project" value="InterPro"/>
</dbReference>
<evidence type="ECO:0000313" key="3">
    <source>
        <dbReference type="EMBL" id="OGI69213.1"/>
    </source>
</evidence>
<reference evidence="3 4" key="1">
    <citation type="journal article" date="2016" name="Nat. Commun.">
        <title>Thousands of microbial genomes shed light on interconnected biogeochemical processes in an aquifer system.</title>
        <authorList>
            <person name="Anantharaman K."/>
            <person name="Brown C.T."/>
            <person name="Hug L.A."/>
            <person name="Sharon I."/>
            <person name="Castelle C.J."/>
            <person name="Probst A.J."/>
            <person name="Thomas B.C."/>
            <person name="Singh A."/>
            <person name="Wilkins M.J."/>
            <person name="Karaoz U."/>
            <person name="Brodie E.L."/>
            <person name="Williams K.H."/>
            <person name="Hubbard S.S."/>
            <person name="Banfield J.F."/>
        </authorList>
    </citation>
    <scope>NUCLEOTIDE SEQUENCE [LARGE SCALE GENOMIC DNA]</scope>
</reference>
<dbReference type="Proteomes" id="UP000179076">
    <property type="component" value="Unassembled WGS sequence"/>
</dbReference>
<name>A0A1F6VHV2_9PROT</name>
<keyword evidence="1" id="KW-0032">Aminotransferase</keyword>
<evidence type="ECO:0000256" key="2">
    <source>
        <dbReference type="ARBA" id="ARBA00022679"/>
    </source>
</evidence>
<protein>
    <recommendedName>
        <fullName evidence="5">Adenosylmethionine--8-amino-7-oxononanoate transaminase</fullName>
    </recommendedName>
</protein>
<dbReference type="PANTHER" id="PTHR42684:SF17">
    <property type="entry name" value="ADENOSYLMETHIONINE-8-AMINO-7-OXONONANOATE AMINOTRANSFERASE"/>
    <property type="match status" value="1"/>
</dbReference>
<dbReference type="PANTHER" id="PTHR42684">
    <property type="entry name" value="ADENOSYLMETHIONINE-8-AMINO-7-OXONONANOATE AMINOTRANSFERASE"/>
    <property type="match status" value="1"/>
</dbReference>
<sequence>MIARNRALAAHMASAIAPFNDHPRVAEVRQTGMIAAIEVVREKATREPFPWQERRGRIVYRYALEHGALLRPLGDVVYLMPPYVITPEEIDRLAVIAREGIDRATTD</sequence>
<evidence type="ECO:0000313" key="4">
    <source>
        <dbReference type="Proteomes" id="UP000179076"/>
    </source>
</evidence>
<dbReference type="AlphaFoldDB" id="A0A1F6VHV2"/>
<organism evidence="3 4">
    <name type="scientific">Candidatus Muproteobacteria bacterium RBG_16_60_9</name>
    <dbReference type="NCBI Taxonomy" id="1817755"/>
    <lineage>
        <taxon>Bacteria</taxon>
        <taxon>Pseudomonadati</taxon>
        <taxon>Pseudomonadota</taxon>
        <taxon>Candidatus Muproteobacteria</taxon>
    </lineage>
</organism>
<keyword evidence="2" id="KW-0808">Transferase</keyword>
<gene>
    <name evidence="3" type="ORF">A2W18_08080</name>
</gene>
<evidence type="ECO:0008006" key="5">
    <source>
        <dbReference type="Google" id="ProtNLM"/>
    </source>
</evidence>
<dbReference type="Pfam" id="PF00202">
    <property type="entry name" value="Aminotran_3"/>
    <property type="match status" value="1"/>
</dbReference>